<gene>
    <name evidence="1" type="ORF">RO3G_05660</name>
</gene>
<reference evidence="1 2" key="1">
    <citation type="journal article" date="2009" name="PLoS Genet.">
        <title>Genomic analysis of the basal lineage fungus Rhizopus oryzae reveals a whole-genome duplication.</title>
        <authorList>
            <person name="Ma L.-J."/>
            <person name="Ibrahim A.S."/>
            <person name="Skory C."/>
            <person name="Grabherr M.G."/>
            <person name="Burger G."/>
            <person name="Butler M."/>
            <person name="Elias M."/>
            <person name="Idnurm A."/>
            <person name="Lang B.F."/>
            <person name="Sone T."/>
            <person name="Abe A."/>
            <person name="Calvo S.E."/>
            <person name="Corrochano L.M."/>
            <person name="Engels R."/>
            <person name="Fu J."/>
            <person name="Hansberg W."/>
            <person name="Kim J.-M."/>
            <person name="Kodira C.D."/>
            <person name="Koehrsen M.J."/>
            <person name="Liu B."/>
            <person name="Miranda-Saavedra D."/>
            <person name="O'Leary S."/>
            <person name="Ortiz-Castellanos L."/>
            <person name="Poulter R."/>
            <person name="Rodriguez-Romero J."/>
            <person name="Ruiz-Herrera J."/>
            <person name="Shen Y.-Q."/>
            <person name="Zeng Q."/>
            <person name="Galagan J."/>
            <person name="Birren B.W."/>
            <person name="Cuomo C.A."/>
            <person name="Wickes B.L."/>
        </authorList>
    </citation>
    <scope>NUCLEOTIDE SEQUENCE [LARGE SCALE GENOMIC DNA]</scope>
    <source>
        <strain evidence="2">RA 99-880 / ATCC MYA-4621 / FGSC 9543 / NRRL 43880</strain>
    </source>
</reference>
<dbReference type="VEuPathDB" id="FungiDB:RO3G_05660"/>
<dbReference type="GeneID" id="93612631"/>
<evidence type="ECO:0000313" key="2">
    <source>
        <dbReference type="Proteomes" id="UP000009138"/>
    </source>
</evidence>
<sequence length="74" mass="8300">MYANIKLAAEIASDSSRSRSQENALAPIQLLINFPTSLNLDGSHCFICPTCKKGVFDYHIYINKTKFWASNTMV</sequence>
<dbReference type="InParanoid" id="I1BXM5"/>
<name>I1BXM5_RHIO9</name>
<proteinExistence type="predicted"/>
<dbReference type="EMBL" id="CH476735">
    <property type="protein sequence ID" value="EIE80955.1"/>
    <property type="molecule type" value="Genomic_DNA"/>
</dbReference>
<accession>I1BXM5</accession>
<organism evidence="1 2">
    <name type="scientific">Rhizopus delemar (strain RA 99-880 / ATCC MYA-4621 / FGSC 9543 / NRRL 43880)</name>
    <name type="common">Mucormycosis agent</name>
    <name type="synonym">Rhizopus arrhizus var. delemar</name>
    <dbReference type="NCBI Taxonomy" id="246409"/>
    <lineage>
        <taxon>Eukaryota</taxon>
        <taxon>Fungi</taxon>
        <taxon>Fungi incertae sedis</taxon>
        <taxon>Mucoromycota</taxon>
        <taxon>Mucoromycotina</taxon>
        <taxon>Mucoromycetes</taxon>
        <taxon>Mucorales</taxon>
        <taxon>Mucorineae</taxon>
        <taxon>Rhizopodaceae</taxon>
        <taxon>Rhizopus</taxon>
    </lineage>
</organism>
<dbReference type="RefSeq" id="XP_067516351.1">
    <property type="nucleotide sequence ID" value="XM_067660250.1"/>
</dbReference>
<dbReference type="AlphaFoldDB" id="I1BXM5"/>
<evidence type="ECO:0000313" key="1">
    <source>
        <dbReference type="EMBL" id="EIE80955.1"/>
    </source>
</evidence>
<dbReference type="Proteomes" id="UP000009138">
    <property type="component" value="Unassembled WGS sequence"/>
</dbReference>
<keyword evidence="2" id="KW-1185">Reference proteome</keyword>
<protein>
    <submittedName>
        <fullName evidence="1">Uncharacterized protein</fullName>
    </submittedName>
</protein>